<reference evidence="4 7" key="2">
    <citation type="submission" date="2023-01" db="EMBL/GenBank/DDBJ databases">
        <title>Novel species of the genus Vogesella isolated from rivers.</title>
        <authorList>
            <person name="Lu H."/>
        </authorList>
    </citation>
    <scope>NUCLEOTIDE SEQUENCE [LARGE SCALE GENOMIC DNA]</scope>
    <source>
        <strain evidence="4 7">SH7W</strain>
    </source>
</reference>
<gene>
    <name evidence="5" type="ORF">C8E02_0761</name>
    <name evidence="4" type="ORF">PQU93_06645</name>
</gene>
<evidence type="ECO:0000256" key="2">
    <source>
        <dbReference type="RuleBase" id="RU003616"/>
    </source>
</evidence>
<evidence type="ECO:0000313" key="7">
    <source>
        <dbReference type="Proteomes" id="UP001221566"/>
    </source>
</evidence>
<dbReference type="Proteomes" id="UP000279384">
    <property type="component" value="Unassembled WGS sequence"/>
</dbReference>
<accession>A0A495BIC8</accession>
<keyword evidence="7" id="KW-1185">Reference proteome</keyword>
<dbReference type="PANTHER" id="PTHR11527">
    <property type="entry name" value="HEAT-SHOCK PROTEIN 20 FAMILY MEMBER"/>
    <property type="match status" value="1"/>
</dbReference>
<evidence type="ECO:0000256" key="1">
    <source>
        <dbReference type="PROSITE-ProRule" id="PRU00285"/>
    </source>
</evidence>
<evidence type="ECO:0000259" key="3">
    <source>
        <dbReference type="PROSITE" id="PS01031"/>
    </source>
</evidence>
<evidence type="ECO:0000313" key="5">
    <source>
        <dbReference type="EMBL" id="RKQ60996.1"/>
    </source>
</evidence>
<dbReference type="InterPro" id="IPR031107">
    <property type="entry name" value="Small_HSP"/>
</dbReference>
<dbReference type="RefSeq" id="WP_047966329.1">
    <property type="nucleotide sequence ID" value="NZ_JAQQKY010000002.1"/>
</dbReference>
<dbReference type="AlphaFoldDB" id="A0A495BIC8"/>
<dbReference type="InterPro" id="IPR008978">
    <property type="entry name" value="HSP20-like_chaperone"/>
</dbReference>
<dbReference type="SUPFAM" id="SSF49764">
    <property type="entry name" value="HSP20-like chaperones"/>
    <property type="match status" value="1"/>
</dbReference>
<protein>
    <submittedName>
        <fullName evidence="5">Heat shock protein Hsp20</fullName>
    </submittedName>
    <submittedName>
        <fullName evidence="4">Hsp20/alpha crystallin family protein</fullName>
    </submittedName>
</protein>
<dbReference type="Gene3D" id="2.60.40.790">
    <property type="match status" value="1"/>
</dbReference>
<dbReference type="Proteomes" id="UP001221566">
    <property type="component" value="Unassembled WGS sequence"/>
</dbReference>
<dbReference type="CDD" id="cd06471">
    <property type="entry name" value="ACD_LpsHSP_like"/>
    <property type="match status" value="1"/>
</dbReference>
<dbReference type="PROSITE" id="PS01031">
    <property type="entry name" value="SHSP"/>
    <property type="match status" value="1"/>
</dbReference>
<evidence type="ECO:0000313" key="4">
    <source>
        <dbReference type="EMBL" id="MDC7690464.1"/>
    </source>
</evidence>
<dbReference type="Pfam" id="PF00011">
    <property type="entry name" value="HSP20"/>
    <property type="match status" value="1"/>
</dbReference>
<dbReference type="InterPro" id="IPR002068">
    <property type="entry name" value="A-crystallin/Hsp20_dom"/>
</dbReference>
<reference evidence="5 6" key="1">
    <citation type="submission" date="2018-10" db="EMBL/GenBank/DDBJ databases">
        <title>Genomic Encyclopedia of Type Strains, Phase IV (KMG-IV): sequencing the most valuable type-strain genomes for metagenomic binning, comparative biology and taxonomic classification.</title>
        <authorList>
            <person name="Goeker M."/>
        </authorList>
    </citation>
    <scope>NUCLEOTIDE SEQUENCE [LARGE SCALE GENOMIC DNA]</scope>
    <source>
        <strain evidence="5 6">DSM 3303</strain>
    </source>
</reference>
<comment type="similarity">
    <text evidence="1 2">Belongs to the small heat shock protein (HSP20) family.</text>
</comment>
<feature type="domain" description="SHSP" evidence="3">
    <location>
        <begin position="30"/>
        <end position="142"/>
    </location>
</feature>
<sequence>MSLLPSRSTLFDDLFRDFSGHGFFIKPLHGDALPSQIKLDVKETDTGFTVLAELPGVSKDDIHVEIEGAQLTIKAEVKQFDKQSKDEQNLRSERYYGMVSRSLQLPSDLDRDGASAKYENGVLTLTLPKKHSSGNGKRLIVE</sequence>
<dbReference type="EMBL" id="JAQQKY010000002">
    <property type="protein sequence ID" value="MDC7690464.1"/>
    <property type="molecule type" value="Genomic_DNA"/>
</dbReference>
<comment type="caution">
    <text evidence="5">The sequence shown here is derived from an EMBL/GenBank/DDBJ whole genome shotgun (WGS) entry which is preliminary data.</text>
</comment>
<dbReference type="EMBL" id="RBID01000011">
    <property type="protein sequence ID" value="RKQ60996.1"/>
    <property type="molecule type" value="Genomic_DNA"/>
</dbReference>
<organism evidence="5 6">
    <name type="scientific">Vogesella indigofera</name>
    <name type="common">Pseudomonas indigofera</name>
    <dbReference type="NCBI Taxonomy" id="45465"/>
    <lineage>
        <taxon>Bacteria</taxon>
        <taxon>Pseudomonadati</taxon>
        <taxon>Pseudomonadota</taxon>
        <taxon>Betaproteobacteria</taxon>
        <taxon>Neisseriales</taxon>
        <taxon>Chromobacteriaceae</taxon>
        <taxon>Vogesella</taxon>
    </lineage>
</organism>
<proteinExistence type="inferred from homology"/>
<keyword evidence="5" id="KW-0346">Stress response</keyword>
<name>A0A495BIC8_VOGIN</name>
<evidence type="ECO:0000313" key="6">
    <source>
        <dbReference type="Proteomes" id="UP000279384"/>
    </source>
</evidence>